<dbReference type="AlphaFoldDB" id="A0A0A9BU34"/>
<protein>
    <submittedName>
        <fullName evidence="1">Uncharacterized protein</fullName>
    </submittedName>
</protein>
<reference evidence="1" key="2">
    <citation type="journal article" date="2015" name="Data Brief">
        <title>Shoot transcriptome of the giant reed, Arundo donax.</title>
        <authorList>
            <person name="Barrero R.A."/>
            <person name="Guerrero F.D."/>
            <person name="Moolhuijzen P."/>
            <person name="Goolsby J.A."/>
            <person name="Tidwell J."/>
            <person name="Bellgard S.E."/>
            <person name="Bellgard M.I."/>
        </authorList>
    </citation>
    <scope>NUCLEOTIDE SEQUENCE</scope>
    <source>
        <tissue evidence="1">Shoot tissue taken approximately 20 cm above the soil surface</tissue>
    </source>
</reference>
<sequence length="45" mass="4995">MCFPILHVYDAYYVSMPTLSNRIGTDAVCASCYPLPFLTLGLCSF</sequence>
<name>A0A0A9BU34_ARUDO</name>
<evidence type="ECO:0000313" key="1">
    <source>
        <dbReference type="EMBL" id="JAD67549.1"/>
    </source>
</evidence>
<accession>A0A0A9BU34</accession>
<organism evidence="1">
    <name type="scientific">Arundo donax</name>
    <name type="common">Giant reed</name>
    <name type="synonym">Donax arundinaceus</name>
    <dbReference type="NCBI Taxonomy" id="35708"/>
    <lineage>
        <taxon>Eukaryota</taxon>
        <taxon>Viridiplantae</taxon>
        <taxon>Streptophyta</taxon>
        <taxon>Embryophyta</taxon>
        <taxon>Tracheophyta</taxon>
        <taxon>Spermatophyta</taxon>
        <taxon>Magnoliopsida</taxon>
        <taxon>Liliopsida</taxon>
        <taxon>Poales</taxon>
        <taxon>Poaceae</taxon>
        <taxon>PACMAD clade</taxon>
        <taxon>Arundinoideae</taxon>
        <taxon>Arundineae</taxon>
        <taxon>Arundo</taxon>
    </lineage>
</organism>
<reference evidence="1" key="1">
    <citation type="submission" date="2014-09" db="EMBL/GenBank/DDBJ databases">
        <authorList>
            <person name="Magalhaes I.L.F."/>
            <person name="Oliveira U."/>
            <person name="Santos F.R."/>
            <person name="Vidigal T.H.D.A."/>
            <person name="Brescovit A.D."/>
            <person name="Santos A.J."/>
        </authorList>
    </citation>
    <scope>NUCLEOTIDE SEQUENCE</scope>
    <source>
        <tissue evidence="1">Shoot tissue taken approximately 20 cm above the soil surface</tissue>
    </source>
</reference>
<proteinExistence type="predicted"/>
<dbReference type="EMBL" id="GBRH01230346">
    <property type="protein sequence ID" value="JAD67549.1"/>
    <property type="molecule type" value="Transcribed_RNA"/>
</dbReference>